<protein>
    <submittedName>
        <fullName evidence="1">Uncharacterized protein</fullName>
    </submittedName>
</protein>
<name>C9LN43_9FIRM</name>
<comment type="caution">
    <text evidence="1">The sequence shown here is derived from an EMBL/GenBank/DDBJ whole genome shotgun (WGS) entry which is preliminary data.</text>
</comment>
<evidence type="ECO:0000313" key="1">
    <source>
        <dbReference type="EMBL" id="EEW96979.1"/>
    </source>
</evidence>
<organism evidence="1 2">
    <name type="scientific">Dialister invisus DSM 15470</name>
    <dbReference type="NCBI Taxonomy" id="592028"/>
    <lineage>
        <taxon>Bacteria</taxon>
        <taxon>Bacillati</taxon>
        <taxon>Bacillota</taxon>
        <taxon>Negativicutes</taxon>
        <taxon>Veillonellales</taxon>
        <taxon>Veillonellaceae</taxon>
        <taxon>Dialister</taxon>
    </lineage>
</organism>
<proteinExistence type="predicted"/>
<dbReference type="AlphaFoldDB" id="C9LN43"/>
<dbReference type="Proteomes" id="UP000004736">
    <property type="component" value="Unassembled WGS sequence"/>
</dbReference>
<evidence type="ECO:0000313" key="2">
    <source>
        <dbReference type="Proteomes" id="UP000004736"/>
    </source>
</evidence>
<keyword evidence="2" id="KW-1185">Reference proteome</keyword>
<gene>
    <name evidence="1" type="ORF">GCWU000321_00957</name>
</gene>
<reference evidence="1" key="1">
    <citation type="submission" date="2009-09" db="EMBL/GenBank/DDBJ databases">
        <authorList>
            <person name="Weinstock G."/>
            <person name="Sodergren E."/>
            <person name="Clifton S."/>
            <person name="Fulton L."/>
            <person name="Fulton B."/>
            <person name="Courtney L."/>
            <person name="Fronick C."/>
            <person name="Harrison M."/>
            <person name="Strong C."/>
            <person name="Farmer C."/>
            <person name="Delahaunty K."/>
            <person name="Markovic C."/>
            <person name="Hall O."/>
            <person name="Minx P."/>
            <person name="Tomlinson C."/>
            <person name="Mitreva M."/>
            <person name="Nelson J."/>
            <person name="Hou S."/>
            <person name="Wollam A."/>
            <person name="Pepin K.H."/>
            <person name="Johnson M."/>
            <person name="Bhonagiri V."/>
            <person name="Nash W.E."/>
            <person name="Warren W."/>
            <person name="Chinwalla A."/>
            <person name="Mardis E.R."/>
            <person name="Wilson R.K."/>
        </authorList>
    </citation>
    <scope>NUCLEOTIDE SEQUENCE [LARGE SCALE GENOMIC DNA]</scope>
    <source>
        <strain evidence="1">DSM 15470</strain>
    </source>
</reference>
<dbReference type="EMBL" id="ACIM02000001">
    <property type="protein sequence ID" value="EEW96979.1"/>
    <property type="molecule type" value="Genomic_DNA"/>
</dbReference>
<accession>C9LN43</accession>
<sequence length="43" mass="5113">MFSAVIETEPDLCRNGDRYFQLYQRGKAFLCLPVYIRIKEIQS</sequence>
<dbReference type="HOGENOM" id="CLU_3232751_0_0_9"/>